<evidence type="ECO:0000256" key="1">
    <source>
        <dbReference type="SAM" id="SignalP"/>
    </source>
</evidence>
<protein>
    <submittedName>
        <fullName evidence="2">Uncharacterized protein</fullName>
    </submittedName>
</protein>
<dbReference type="Proteomes" id="UP001596456">
    <property type="component" value="Unassembled WGS sequence"/>
</dbReference>
<dbReference type="EMBL" id="JBHTCM010000010">
    <property type="protein sequence ID" value="MFC7333886.1"/>
    <property type="molecule type" value="Genomic_DNA"/>
</dbReference>
<name>A0ABW2KV03_9PROT</name>
<dbReference type="RefSeq" id="WP_377359254.1">
    <property type="nucleotide sequence ID" value="NZ_JBHTCM010000010.1"/>
</dbReference>
<sequence>MRSGNAVLALLLTVLAGVTAIPAQAQLFGGGRCGGGGWLGGLLGGGCPIIESRPGIVEGMVAVQQAEIVLQTAHMLSQIEHMIAMRRLSPLDTAGAIAARLRTARGMLDRVDLVPWSVAGVEAQYAGLYPDVLPETWTAADLTAHRREQARLTKAASRASKLASADAVTAAAEYPARIGAVMAALKACTGQACAADMATQAGLLSVEVTSQMLLVQAAHQRAVEARLDEERAALERARLHDLINWRDIDRYGGR</sequence>
<feature type="chain" id="PRO_5047226210" evidence="1">
    <location>
        <begin position="26"/>
        <end position="254"/>
    </location>
</feature>
<accession>A0ABW2KV03</accession>
<organism evidence="2 3">
    <name type="scientific">Rhodocista pekingensis</name>
    <dbReference type="NCBI Taxonomy" id="201185"/>
    <lineage>
        <taxon>Bacteria</taxon>
        <taxon>Pseudomonadati</taxon>
        <taxon>Pseudomonadota</taxon>
        <taxon>Alphaproteobacteria</taxon>
        <taxon>Rhodospirillales</taxon>
        <taxon>Azospirillaceae</taxon>
        <taxon>Rhodocista</taxon>
    </lineage>
</organism>
<feature type="signal peptide" evidence="1">
    <location>
        <begin position="1"/>
        <end position="25"/>
    </location>
</feature>
<gene>
    <name evidence="2" type="ORF">ACFQPS_12000</name>
</gene>
<keyword evidence="1" id="KW-0732">Signal</keyword>
<proteinExistence type="predicted"/>
<keyword evidence="3" id="KW-1185">Reference proteome</keyword>
<reference evidence="3" key="1">
    <citation type="journal article" date="2019" name="Int. J. Syst. Evol. Microbiol.">
        <title>The Global Catalogue of Microorganisms (GCM) 10K type strain sequencing project: providing services to taxonomists for standard genome sequencing and annotation.</title>
        <authorList>
            <consortium name="The Broad Institute Genomics Platform"/>
            <consortium name="The Broad Institute Genome Sequencing Center for Infectious Disease"/>
            <person name="Wu L."/>
            <person name="Ma J."/>
        </authorList>
    </citation>
    <scope>NUCLEOTIDE SEQUENCE [LARGE SCALE GENOMIC DNA]</scope>
    <source>
        <strain evidence="3">CGMCC 1.16275</strain>
    </source>
</reference>
<comment type="caution">
    <text evidence="2">The sequence shown here is derived from an EMBL/GenBank/DDBJ whole genome shotgun (WGS) entry which is preliminary data.</text>
</comment>
<evidence type="ECO:0000313" key="3">
    <source>
        <dbReference type="Proteomes" id="UP001596456"/>
    </source>
</evidence>
<evidence type="ECO:0000313" key="2">
    <source>
        <dbReference type="EMBL" id="MFC7333886.1"/>
    </source>
</evidence>